<comment type="caution">
    <text evidence="7">The sequence shown here is derived from an EMBL/GenBank/DDBJ whole genome shotgun (WGS) entry which is preliminary data.</text>
</comment>
<dbReference type="SMART" id="SM00054">
    <property type="entry name" value="EFh"/>
    <property type="match status" value="2"/>
</dbReference>
<gene>
    <name evidence="7" type="ORF">WISP_20564</name>
</gene>
<dbReference type="InterPro" id="IPR002048">
    <property type="entry name" value="EF_hand_dom"/>
</dbReference>
<dbReference type="CDD" id="cd16254">
    <property type="entry name" value="EFh_parvalbumin_alpha"/>
    <property type="match status" value="1"/>
</dbReference>
<evidence type="ECO:0000256" key="1">
    <source>
        <dbReference type="ARBA" id="ARBA00009753"/>
    </source>
</evidence>
<feature type="domain" description="EF-hand" evidence="6">
    <location>
        <begin position="183"/>
        <end position="215"/>
    </location>
</feature>
<evidence type="ECO:0000259" key="6">
    <source>
        <dbReference type="PROSITE" id="PS50222"/>
    </source>
</evidence>
<evidence type="ECO:0000256" key="2">
    <source>
        <dbReference type="ARBA" id="ARBA00022723"/>
    </source>
</evidence>
<comment type="function">
    <text evidence="5">In muscle, parvalbumin is thought to be involved in relaxation after contraction. It binds two calcium ions.</text>
</comment>
<dbReference type="Proteomes" id="UP001145742">
    <property type="component" value="Unassembled WGS sequence"/>
</dbReference>
<dbReference type="PANTHER" id="PTHR11653">
    <property type="entry name" value="PARVALBUMIN ALPHA"/>
    <property type="match status" value="1"/>
</dbReference>
<sequence length="215" mass="24498">MWLNLKSCVHFWVPHYKEDIEMLKHVQRQAVELVKGLEHKSCEERLFELELFSLKKGRLRKDLIALYNYLKGVCRQNNTFDYGLAVKSSWEFASCPLTEPVLSCRMAMTDVLSAEDIKKAVGAFSAAESFNYKKFFEMVGLKKKSPEDVKKVFHILDKDRSGFIEEEELKFVLKGFTPEGRDLSDKETKALLAAGDKDGDGKIGAEEFATLVAES</sequence>
<dbReference type="PANTHER" id="PTHR11653:SF2">
    <property type="entry name" value="PARVALBUMIN ALPHA"/>
    <property type="match status" value="1"/>
</dbReference>
<keyword evidence="3" id="KW-0677">Repeat</keyword>
<reference evidence="7" key="1">
    <citation type="submission" date="2019-10" db="EMBL/GenBank/DDBJ databases">
        <authorList>
            <person name="Soares A.E.R."/>
            <person name="Aleixo A."/>
            <person name="Schneider P."/>
            <person name="Miyaki C.Y."/>
            <person name="Schneider M.P."/>
            <person name="Mello C."/>
            <person name="Vasconcelos A.T.R."/>
        </authorList>
    </citation>
    <scope>NUCLEOTIDE SEQUENCE</scope>
    <source>
        <tissue evidence="7">Muscle</tissue>
    </source>
</reference>
<name>A0ABQ9DU68_9PASS</name>
<evidence type="ECO:0000313" key="8">
    <source>
        <dbReference type="Proteomes" id="UP001145742"/>
    </source>
</evidence>
<evidence type="ECO:0000313" key="7">
    <source>
        <dbReference type="EMBL" id="KAJ7425853.1"/>
    </source>
</evidence>
<accession>A0ABQ9DU68</accession>
<dbReference type="InterPro" id="IPR011992">
    <property type="entry name" value="EF-hand-dom_pair"/>
</dbReference>
<dbReference type="SUPFAM" id="SSF47473">
    <property type="entry name" value="EF-hand"/>
    <property type="match status" value="1"/>
</dbReference>
<dbReference type="InterPro" id="IPR008080">
    <property type="entry name" value="Parvalbumin"/>
</dbReference>
<dbReference type="Gene3D" id="1.10.238.10">
    <property type="entry name" value="EF-hand"/>
    <property type="match status" value="1"/>
</dbReference>
<evidence type="ECO:0000256" key="3">
    <source>
        <dbReference type="ARBA" id="ARBA00022737"/>
    </source>
</evidence>
<organism evidence="7 8">
    <name type="scientific">Willisornis vidua</name>
    <name type="common">Xingu scale-backed antbird</name>
    <dbReference type="NCBI Taxonomy" id="1566151"/>
    <lineage>
        <taxon>Eukaryota</taxon>
        <taxon>Metazoa</taxon>
        <taxon>Chordata</taxon>
        <taxon>Craniata</taxon>
        <taxon>Vertebrata</taxon>
        <taxon>Euteleostomi</taxon>
        <taxon>Archelosauria</taxon>
        <taxon>Archosauria</taxon>
        <taxon>Dinosauria</taxon>
        <taxon>Saurischia</taxon>
        <taxon>Theropoda</taxon>
        <taxon>Coelurosauria</taxon>
        <taxon>Aves</taxon>
        <taxon>Neognathae</taxon>
        <taxon>Neoaves</taxon>
        <taxon>Telluraves</taxon>
        <taxon>Australaves</taxon>
        <taxon>Passeriformes</taxon>
        <taxon>Thamnophilidae</taxon>
        <taxon>Willisornis</taxon>
    </lineage>
</organism>
<proteinExistence type="inferred from homology"/>
<evidence type="ECO:0000256" key="4">
    <source>
        <dbReference type="ARBA" id="ARBA00022837"/>
    </source>
</evidence>
<keyword evidence="4 5" id="KW-0106">Calcium</keyword>
<dbReference type="PRINTS" id="PR01697">
    <property type="entry name" value="PARVALBUMIN"/>
</dbReference>
<dbReference type="InterPro" id="IPR018247">
    <property type="entry name" value="EF_Hand_1_Ca_BS"/>
</dbReference>
<dbReference type="PROSITE" id="PS50222">
    <property type="entry name" value="EF_HAND_2"/>
    <property type="match status" value="2"/>
</dbReference>
<keyword evidence="2 5" id="KW-0479">Metal-binding</keyword>
<protein>
    <recommendedName>
        <fullName evidence="5">Parvalbumin</fullName>
    </recommendedName>
</protein>
<feature type="domain" description="EF-hand" evidence="6">
    <location>
        <begin position="144"/>
        <end position="179"/>
    </location>
</feature>
<comment type="similarity">
    <text evidence="1 5">Belongs to the parvalbumin family.</text>
</comment>
<keyword evidence="8" id="KW-1185">Reference proteome</keyword>
<dbReference type="Pfam" id="PF13499">
    <property type="entry name" value="EF-hand_7"/>
    <property type="match status" value="1"/>
</dbReference>
<dbReference type="PROSITE" id="PS00018">
    <property type="entry name" value="EF_HAND_1"/>
    <property type="match status" value="2"/>
</dbReference>
<dbReference type="EMBL" id="WHWB01032380">
    <property type="protein sequence ID" value="KAJ7425853.1"/>
    <property type="molecule type" value="Genomic_DNA"/>
</dbReference>
<evidence type="ECO:0000256" key="5">
    <source>
        <dbReference type="RuleBase" id="RU368048"/>
    </source>
</evidence>